<evidence type="ECO:0000256" key="1">
    <source>
        <dbReference type="SAM" id="MobiDB-lite"/>
    </source>
</evidence>
<dbReference type="AlphaFoldDB" id="A0A6D2LFI3"/>
<sequence length="399" mass="44212">MAVNLQHQDYTDENLANIIESSWNEWFSYDDVKTLFESGDQLQISTEPIKTSPEGLYLYGSDGNIDELEWDEEDAVVAWEDNEVVREVVILCRASYNVFETLPVKRTLERRRYASANFQNHCLVHYRVIHEEVNAQDVEEEVEDPDEDDDDYYDGEDDDDDGSGGDDDDGDGGSGDEFEEAAEDGDDYPPDIAAPVAAAAWAMDLAVDHPATDIAPAAAASLSSLHSDLRDDALEKVCGGLDILQEAEDEVKTLNPNPLKSSEMKSSEGCGGLDILQEAEVEVKTLNPLKSSEGCDGLDILQEAEVEVKTLNPLKSSEMKKRKRVFKKNEERRIDDCEKEGNRFSAVRGAHKKIKRAEKAESKIPGDIAQSDILASRDGEVDKAKEEGLSGQDILDKTD</sequence>
<evidence type="ECO:0000313" key="4">
    <source>
        <dbReference type="EMBL" id="CAA7058970.1"/>
    </source>
</evidence>
<organism evidence="4 7">
    <name type="scientific">Microthlaspi erraticum</name>
    <dbReference type="NCBI Taxonomy" id="1685480"/>
    <lineage>
        <taxon>Eukaryota</taxon>
        <taxon>Viridiplantae</taxon>
        <taxon>Streptophyta</taxon>
        <taxon>Embryophyta</taxon>
        <taxon>Tracheophyta</taxon>
        <taxon>Spermatophyta</taxon>
        <taxon>Magnoliopsida</taxon>
        <taxon>eudicotyledons</taxon>
        <taxon>Gunneridae</taxon>
        <taxon>Pentapetalae</taxon>
        <taxon>rosids</taxon>
        <taxon>malvids</taxon>
        <taxon>Brassicales</taxon>
        <taxon>Brassicaceae</taxon>
        <taxon>Coluteocarpeae</taxon>
        <taxon>Microthlaspi</taxon>
    </lineage>
</organism>
<evidence type="ECO:0000313" key="7">
    <source>
        <dbReference type="Proteomes" id="UP000467841"/>
    </source>
</evidence>
<dbReference type="EMBL" id="CACVBM020001746">
    <property type="protein sequence ID" value="CAA7058970.1"/>
    <property type="molecule type" value="Genomic_DNA"/>
</dbReference>
<gene>
    <name evidence="3" type="ORF">MERR_LOCUS28488</name>
    <name evidence="2" type="ORF">MERR_LOCUS3057</name>
    <name evidence="4" type="ORF">MERR_LOCUS46206</name>
    <name evidence="5" type="ORF">MERR_LOCUS46209</name>
    <name evidence="6" type="ORF">MERR_LOCUS47305</name>
</gene>
<evidence type="ECO:0000313" key="5">
    <source>
        <dbReference type="EMBL" id="CAA7058973.1"/>
    </source>
</evidence>
<protein>
    <submittedName>
        <fullName evidence="4">Uncharacterized protein</fullName>
    </submittedName>
</protein>
<dbReference type="EMBL" id="CACVBM020001240">
    <property type="protein sequence ID" value="CAA7041253.1"/>
    <property type="molecule type" value="Genomic_DNA"/>
</dbReference>
<dbReference type="EMBL" id="CACVBM020001816">
    <property type="protein sequence ID" value="CAA7060069.1"/>
    <property type="molecule type" value="Genomic_DNA"/>
</dbReference>
<keyword evidence="7" id="KW-1185">Reference proteome</keyword>
<dbReference type="OrthoDB" id="642895at2759"/>
<name>A0A6D2LFI3_9BRAS</name>
<evidence type="ECO:0000313" key="2">
    <source>
        <dbReference type="EMBL" id="CAA7015822.1"/>
    </source>
</evidence>
<proteinExistence type="predicted"/>
<dbReference type="Proteomes" id="UP000467841">
    <property type="component" value="Unassembled WGS sequence"/>
</dbReference>
<feature type="compositionally biased region" description="Acidic residues" evidence="1">
    <location>
        <begin position="137"/>
        <end position="189"/>
    </location>
</feature>
<reference evidence="4 7" key="1">
    <citation type="submission" date="2020-01" db="EMBL/GenBank/DDBJ databases">
        <authorList>
            <person name="Mishra B."/>
        </authorList>
    </citation>
    <scope>NUCLEOTIDE SEQUENCE [LARGE SCALE GENOMIC DNA]</scope>
</reference>
<feature type="region of interest" description="Disordered" evidence="1">
    <location>
        <begin position="355"/>
        <end position="399"/>
    </location>
</feature>
<feature type="compositionally biased region" description="Basic and acidic residues" evidence="1">
    <location>
        <begin position="375"/>
        <end position="399"/>
    </location>
</feature>
<evidence type="ECO:0000313" key="6">
    <source>
        <dbReference type="EMBL" id="CAA7060069.1"/>
    </source>
</evidence>
<feature type="region of interest" description="Disordered" evidence="1">
    <location>
        <begin position="134"/>
        <end position="192"/>
    </location>
</feature>
<dbReference type="EMBL" id="CACVBM020001746">
    <property type="protein sequence ID" value="CAA7058973.1"/>
    <property type="molecule type" value="Genomic_DNA"/>
</dbReference>
<dbReference type="EMBL" id="CACVBM020000210">
    <property type="protein sequence ID" value="CAA7015822.1"/>
    <property type="molecule type" value="Genomic_DNA"/>
</dbReference>
<evidence type="ECO:0000313" key="3">
    <source>
        <dbReference type="EMBL" id="CAA7041253.1"/>
    </source>
</evidence>
<accession>A0A6D2LFI3</accession>